<dbReference type="GO" id="GO:0016705">
    <property type="term" value="F:oxidoreductase activity, acting on paired donors, with incorporation or reduction of molecular oxygen"/>
    <property type="evidence" value="ECO:0007669"/>
    <property type="project" value="InterPro"/>
</dbReference>
<keyword evidence="10" id="KW-0812">Transmembrane</keyword>
<keyword evidence="6" id="KW-0560">Oxidoreductase</keyword>
<dbReference type="InterPro" id="IPR002401">
    <property type="entry name" value="Cyt_P450_E_grp-I"/>
</dbReference>
<keyword evidence="12" id="KW-1185">Reference proteome</keyword>
<dbReference type="InterPro" id="IPR036396">
    <property type="entry name" value="Cyt_P450_sf"/>
</dbReference>
<dbReference type="PRINTS" id="PR00463">
    <property type="entry name" value="EP450I"/>
</dbReference>
<keyword evidence="7 9" id="KW-0408">Iron</keyword>
<evidence type="ECO:0000256" key="2">
    <source>
        <dbReference type="ARBA" id="ARBA00005179"/>
    </source>
</evidence>
<evidence type="ECO:0008006" key="13">
    <source>
        <dbReference type="Google" id="ProtNLM"/>
    </source>
</evidence>
<dbReference type="OrthoDB" id="1470350at2759"/>
<sequence length="517" mass="58166">MMASSAAEFIILNPLLIPGFLFTLYFISNATYQLFFSPIRGIPGPWYAAISDLWLITETMRFRSCKSVHWLFEAYGPIVRVGPNSVVFHDYKTAKDVYKFDKGEKYKALRMIVGGKEHDHAMTTLGRAEHAVKRKAFAPHYTAANLVLFQPEFHQCILELTSILRNIEARVSVDCLDLFHQLLYDITSRMSFNTPSTALAAWSRAFHDQTSAKDPVSEAVGHFPKFALLRGNTPRWVWNILRQYPNQRWRQFCDCSRIMEIVVNEEISATRSATATKFQSDSTRDELNDSYEVVQEKIPLLERLLRSDVLSDSDVTAEMTSHLIAALDTSATMLSFLCWELSRRPDVVQNLRAELANVASDAGTIPPISELNKLPYLNAFVREGLRIYGAGPGTLERVVPASSTPFDILGHVLPPGTIVATQAWTSHRDPSIFPASYAFEPGRWLDGDIAAMTAQMMPFGLGTRICGGMHLAQMTLRMVIVEIVRNFEVSAAPETTEASMEICHSFVRAFFCCWLRG</sequence>
<dbReference type="PRINTS" id="PR00385">
    <property type="entry name" value="P450"/>
</dbReference>
<dbReference type="GO" id="GO:0020037">
    <property type="term" value="F:heme binding"/>
    <property type="evidence" value="ECO:0007669"/>
    <property type="project" value="InterPro"/>
</dbReference>
<dbReference type="Gene3D" id="1.10.630.10">
    <property type="entry name" value="Cytochrome P450"/>
    <property type="match status" value="1"/>
</dbReference>
<keyword evidence="10" id="KW-1133">Transmembrane helix</keyword>
<keyword evidence="10" id="KW-0472">Membrane</keyword>
<evidence type="ECO:0000256" key="3">
    <source>
        <dbReference type="ARBA" id="ARBA00010617"/>
    </source>
</evidence>
<evidence type="ECO:0000256" key="8">
    <source>
        <dbReference type="ARBA" id="ARBA00023033"/>
    </source>
</evidence>
<dbReference type="EMBL" id="SFCI01000736">
    <property type="protein sequence ID" value="TFY78164.1"/>
    <property type="molecule type" value="Genomic_DNA"/>
</dbReference>
<evidence type="ECO:0000256" key="6">
    <source>
        <dbReference type="ARBA" id="ARBA00023002"/>
    </source>
</evidence>
<evidence type="ECO:0000256" key="4">
    <source>
        <dbReference type="ARBA" id="ARBA00022617"/>
    </source>
</evidence>
<dbReference type="Proteomes" id="UP000298061">
    <property type="component" value="Unassembled WGS sequence"/>
</dbReference>
<evidence type="ECO:0000256" key="1">
    <source>
        <dbReference type="ARBA" id="ARBA00001971"/>
    </source>
</evidence>
<gene>
    <name evidence="11" type="ORF">EWM64_g5843</name>
</gene>
<feature type="transmembrane region" description="Helical" evidence="10">
    <location>
        <begin position="7"/>
        <end position="27"/>
    </location>
</feature>
<comment type="cofactor">
    <cofactor evidence="1 9">
        <name>heme</name>
        <dbReference type="ChEBI" id="CHEBI:30413"/>
    </cofactor>
</comment>
<reference evidence="11 12" key="1">
    <citation type="submission" date="2019-02" db="EMBL/GenBank/DDBJ databases">
        <title>Genome sequencing of the rare red list fungi Hericium alpestre (H. flagellum).</title>
        <authorList>
            <person name="Buettner E."/>
            <person name="Kellner H."/>
        </authorList>
    </citation>
    <scope>NUCLEOTIDE SEQUENCE [LARGE SCALE GENOMIC DNA]</scope>
    <source>
        <strain evidence="11 12">DSM 108284</strain>
    </source>
</reference>
<dbReference type="SUPFAM" id="SSF48264">
    <property type="entry name" value="Cytochrome P450"/>
    <property type="match status" value="1"/>
</dbReference>
<name>A0A4Y9ZVA2_9AGAM</name>
<comment type="caution">
    <text evidence="11">The sequence shown here is derived from an EMBL/GenBank/DDBJ whole genome shotgun (WGS) entry which is preliminary data.</text>
</comment>
<protein>
    <recommendedName>
        <fullName evidence="13">Cytochrome P450</fullName>
    </recommendedName>
</protein>
<proteinExistence type="inferred from homology"/>
<dbReference type="Pfam" id="PF00067">
    <property type="entry name" value="p450"/>
    <property type="match status" value="1"/>
</dbReference>
<dbReference type="STRING" id="135208.A0A4Y9ZVA2"/>
<dbReference type="InterPro" id="IPR001128">
    <property type="entry name" value="Cyt_P450"/>
</dbReference>
<evidence type="ECO:0000313" key="12">
    <source>
        <dbReference type="Proteomes" id="UP000298061"/>
    </source>
</evidence>
<evidence type="ECO:0000313" key="11">
    <source>
        <dbReference type="EMBL" id="TFY78164.1"/>
    </source>
</evidence>
<evidence type="ECO:0000256" key="5">
    <source>
        <dbReference type="ARBA" id="ARBA00022723"/>
    </source>
</evidence>
<evidence type="ECO:0000256" key="10">
    <source>
        <dbReference type="SAM" id="Phobius"/>
    </source>
</evidence>
<organism evidence="11 12">
    <name type="scientific">Hericium alpestre</name>
    <dbReference type="NCBI Taxonomy" id="135208"/>
    <lineage>
        <taxon>Eukaryota</taxon>
        <taxon>Fungi</taxon>
        <taxon>Dikarya</taxon>
        <taxon>Basidiomycota</taxon>
        <taxon>Agaricomycotina</taxon>
        <taxon>Agaricomycetes</taxon>
        <taxon>Russulales</taxon>
        <taxon>Hericiaceae</taxon>
        <taxon>Hericium</taxon>
    </lineage>
</organism>
<feature type="binding site" description="axial binding residue" evidence="9">
    <location>
        <position position="466"/>
    </location>
    <ligand>
        <name>heme</name>
        <dbReference type="ChEBI" id="CHEBI:30413"/>
    </ligand>
    <ligandPart>
        <name>Fe</name>
        <dbReference type="ChEBI" id="CHEBI:18248"/>
    </ligandPart>
</feature>
<dbReference type="PANTHER" id="PTHR24305">
    <property type="entry name" value="CYTOCHROME P450"/>
    <property type="match status" value="1"/>
</dbReference>
<dbReference type="GO" id="GO:0005506">
    <property type="term" value="F:iron ion binding"/>
    <property type="evidence" value="ECO:0007669"/>
    <property type="project" value="InterPro"/>
</dbReference>
<comment type="similarity">
    <text evidence="3">Belongs to the cytochrome P450 family.</text>
</comment>
<evidence type="ECO:0000256" key="9">
    <source>
        <dbReference type="PIRSR" id="PIRSR602401-1"/>
    </source>
</evidence>
<keyword evidence="5 9" id="KW-0479">Metal-binding</keyword>
<dbReference type="AlphaFoldDB" id="A0A4Y9ZVA2"/>
<evidence type="ECO:0000256" key="7">
    <source>
        <dbReference type="ARBA" id="ARBA00023004"/>
    </source>
</evidence>
<accession>A0A4Y9ZVA2</accession>
<keyword evidence="8" id="KW-0503">Monooxygenase</keyword>
<dbReference type="GO" id="GO:0004497">
    <property type="term" value="F:monooxygenase activity"/>
    <property type="evidence" value="ECO:0007669"/>
    <property type="project" value="UniProtKB-KW"/>
</dbReference>
<comment type="pathway">
    <text evidence="2">Secondary metabolite biosynthesis.</text>
</comment>
<dbReference type="InterPro" id="IPR050121">
    <property type="entry name" value="Cytochrome_P450_monoxygenase"/>
</dbReference>
<dbReference type="PANTHER" id="PTHR24305:SF166">
    <property type="entry name" value="CYTOCHROME P450 12A4, MITOCHONDRIAL-RELATED"/>
    <property type="match status" value="1"/>
</dbReference>
<keyword evidence="4 9" id="KW-0349">Heme</keyword>